<dbReference type="RefSeq" id="WP_055168181.1">
    <property type="nucleotide sequence ID" value="NZ_CYXX01000005.1"/>
</dbReference>
<organism evidence="1 2">
    <name type="scientific">Roseburia inulinivorans</name>
    <dbReference type="NCBI Taxonomy" id="360807"/>
    <lineage>
        <taxon>Bacteria</taxon>
        <taxon>Bacillati</taxon>
        <taxon>Bacillota</taxon>
        <taxon>Clostridia</taxon>
        <taxon>Lachnospirales</taxon>
        <taxon>Lachnospiraceae</taxon>
        <taxon>Roseburia</taxon>
    </lineage>
</organism>
<name>A0A173SF19_9FIRM</name>
<evidence type="ECO:0000313" key="1">
    <source>
        <dbReference type="EMBL" id="CUM87858.1"/>
    </source>
</evidence>
<proteinExistence type="predicted"/>
<gene>
    <name evidence="1" type="ORF">ERS852444_00889</name>
</gene>
<reference evidence="1 2" key="1">
    <citation type="submission" date="2015-09" db="EMBL/GenBank/DDBJ databases">
        <authorList>
            <consortium name="Pathogen Informatics"/>
        </authorList>
    </citation>
    <scope>NUCLEOTIDE SEQUENCE [LARGE SCALE GENOMIC DNA]</scope>
    <source>
        <strain evidence="1 2">2789STDY5608887</strain>
    </source>
</reference>
<protein>
    <submittedName>
        <fullName evidence="1">Uncharacterized protein</fullName>
    </submittedName>
</protein>
<sequence length="215" mass="25370">MKETIKIPFGVYYQEQFSKPMRRKQDVVSFILGVVNVLLVGESESDSNGTLYLKRNKMNRVFCFMDGKYFSTVFPFDVEFDENGNFYKVYDSISDIRINNRSVALLERMLEKIDFEESSIDEIIEEAYLDVEEDGYTDKDIDMCFGLILRLLSMELGYIRYDYDPERENGRLHPLYHVDINYSTKGTYKLGMNKKMETAEFIDMLDTKTDCRYVQ</sequence>
<accession>A0A173SF19</accession>
<dbReference type="AlphaFoldDB" id="A0A173SF19"/>
<dbReference type="EMBL" id="CYXX01000005">
    <property type="protein sequence ID" value="CUM87858.1"/>
    <property type="molecule type" value="Genomic_DNA"/>
</dbReference>
<evidence type="ECO:0000313" key="2">
    <source>
        <dbReference type="Proteomes" id="UP000095453"/>
    </source>
</evidence>
<dbReference type="Proteomes" id="UP000095453">
    <property type="component" value="Unassembled WGS sequence"/>
</dbReference>